<accession>A0AAD7ABN2</accession>
<proteinExistence type="predicted"/>
<dbReference type="AlphaFoldDB" id="A0AAD7ABN2"/>
<feature type="region of interest" description="Disordered" evidence="1">
    <location>
        <begin position="1"/>
        <end position="51"/>
    </location>
</feature>
<gene>
    <name evidence="2" type="ORF">DFH08DRAFT_955700</name>
</gene>
<protein>
    <submittedName>
        <fullName evidence="2">Uncharacterized protein</fullName>
    </submittedName>
</protein>
<reference evidence="2" key="1">
    <citation type="submission" date="2023-03" db="EMBL/GenBank/DDBJ databases">
        <title>Massive genome expansion in bonnet fungi (Mycena s.s.) driven by repeated elements and novel gene families across ecological guilds.</title>
        <authorList>
            <consortium name="Lawrence Berkeley National Laboratory"/>
            <person name="Harder C.B."/>
            <person name="Miyauchi S."/>
            <person name="Viragh M."/>
            <person name="Kuo A."/>
            <person name="Thoen E."/>
            <person name="Andreopoulos B."/>
            <person name="Lu D."/>
            <person name="Skrede I."/>
            <person name="Drula E."/>
            <person name="Henrissat B."/>
            <person name="Morin E."/>
            <person name="Kohler A."/>
            <person name="Barry K."/>
            <person name="LaButti K."/>
            <person name="Morin E."/>
            <person name="Salamov A."/>
            <person name="Lipzen A."/>
            <person name="Mereny Z."/>
            <person name="Hegedus B."/>
            <person name="Baldrian P."/>
            <person name="Stursova M."/>
            <person name="Weitz H."/>
            <person name="Taylor A."/>
            <person name="Grigoriev I.V."/>
            <person name="Nagy L.G."/>
            <person name="Martin F."/>
            <person name="Kauserud H."/>
        </authorList>
    </citation>
    <scope>NUCLEOTIDE SEQUENCE</scope>
    <source>
        <strain evidence="2">CBHHK002</strain>
    </source>
</reference>
<sequence length="105" mass="10781">MAIAAAGWGNTNGGGWGTGGGWGNNGGRWGNNGGGWGNNGGGKPPLPTLEADGQVYTSTAEVIRALIKDAPVKVKDGSAISETFHQDKYDPNFALILTPNPRSRS</sequence>
<evidence type="ECO:0000313" key="3">
    <source>
        <dbReference type="Proteomes" id="UP001218218"/>
    </source>
</evidence>
<keyword evidence="3" id="KW-1185">Reference proteome</keyword>
<feature type="compositionally biased region" description="Gly residues" evidence="1">
    <location>
        <begin position="10"/>
        <end position="43"/>
    </location>
</feature>
<evidence type="ECO:0000313" key="2">
    <source>
        <dbReference type="EMBL" id="KAJ7354308.1"/>
    </source>
</evidence>
<organism evidence="2 3">
    <name type="scientific">Mycena albidolilacea</name>
    <dbReference type="NCBI Taxonomy" id="1033008"/>
    <lineage>
        <taxon>Eukaryota</taxon>
        <taxon>Fungi</taxon>
        <taxon>Dikarya</taxon>
        <taxon>Basidiomycota</taxon>
        <taxon>Agaricomycotina</taxon>
        <taxon>Agaricomycetes</taxon>
        <taxon>Agaricomycetidae</taxon>
        <taxon>Agaricales</taxon>
        <taxon>Marasmiineae</taxon>
        <taxon>Mycenaceae</taxon>
        <taxon>Mycena</taxon>
    </lineage>
</organism>
<dbReference type="EMBL" id="JARIHO010000010">
    <property type="protein sequence ID" value="KAJ7354308.1"/>
    <property type="molecule type" value="Genomic_DNA"/>
</dbReference>
<name>A0AAD7ABN2_9AGAR</name>
<comment type="caution">
    <text evidence="2">The sequence shown here is derived from an EMBL/GenBank/DDBJ whole genome shotgun (WGS) entry which is preliminary data.</text>
</comment>
<evidence type="ECO:0000256" key="1">
    <source>
        <dbReference type="SAM" id="MobiDB-lite"/>
    </source>
</evidence>
<dbReference type="Proteomes" id="UP001218218">
    <property type="component" value="Unassembled WGS sequence"/>
</dbReference>